<accession>A0A2Z4Q3P0</accession>
<sequence>MERLSLNEALMIMLADRDGVDGTNILDLYRKGQNEVITAYDVNPSGAGNFLAKMRSSDDIDSMLIWLTRNGAEDIFA</sequence>
<reference evidence="1 2" key="1">
    <citation type="submission" date="2018-04" db="EMBL/GenBank/DDBJ databases">
        <authorList>
            <person name="Harrington T."/>
            <person name="Washburn E."/>
            <person name="Bricker J."/>
            <person name="McKinney A."/>
            <person name="Betsko A.J."/>
            <person name="Garlena R.A."/>
            <person name="Russell D.A."/>
            <person name="Pope W.A."/>
            <person name="Jacobs-Sera D."/>
            <person name="Hatfull G.F."/>
        </authorList>
    </citation>
    <scope>NUCLEOTIDE SEQUENCE [LARGE SCALE GENOMIC DNA]</scope>
</reference>
<proteinExistence type="predicted"/>
<dbReference type="Proteomes" id="UP000251068">
    <property type="component" value="Segment"/>
</dbReference>
<dbReference type="EMBL" id="MH271292">
    <property type="protein sequence ID" value="AWY04505.1"/>
    <property type="molecule type" value="Genomic_DNA"/>
</dbReference>
<evidence type="ECO:0000313" key="2">
    <source>
        <dbReference type="Proteomes" id="UP000251068"/>
    </source>
</evidence>
<evidence type="ECO:0000313" key="1">
    <source>
        <dbReference type="EMBL" id="AWY04505.1"/>
    </source>
</evidence>
<organism evidence="1 2">
    <name type="scientific">Microbacterium phage AnnaSerena</name>
    <dbReference type="NCBI Taxonomy" id="2201432"/>
    <lineage>
        <taxon>Viruses</taxon>
        <taxon>Duplodnaviria</taxon>
        <taxon>Heunggongvirae</taxon>
        <taxon>Uroviricota</taxon>
        <taxon>Caudoviricetes</taxon>
        <taxon>Krampusvirus</taxon>
        <taxon>Krampusvirus krampus</taxon>
    </lineage>
</organism>
<protein>
    <submittedName>
        <fullName evidence="1">Uncharacterized protein</fullName>
    </submittedName>
</protein>
<name>A0A2Z4Q3P0_9CAUD</name>
<gene>
    <name evidence="1" type="primary">49</name>
    <name evidence="1" type="ORF">SEA_ANNASERENA_49</name>
</gene>